<comment type="cofactor">
    <cofactor evidence="17">
        <name>[2Fe-2S] cluster</name>
        <dbReference type="ChEBI" id="CHEBI:190135"/>
    </cofactor>
</comment>
<evidence type="ECO:0000256" key="16">
    <source>
        <dbReference type="ARBA" id="ARBA00023140"/>
    </source>
</evidence>
<comment type="cofactor">
    <cofactor evidence="1 22">
        <name>FAD</name>
        <dbReference type="ChEBI" id="CHEBI:57692"/>
    </cofactor>
</comment>
<evidence type="ECO:0000256" key="13">
    <source>
        <dbReference type="ARBA" id="ARBA00023004"/>
    </source>
</evidence>
<organism evidence="26 27">
    <name type="scientific">Rhynocoris fuscipes</name>
    <dbReference type="NCBI Taxonomy" id="488301"/>
    <lineage>
        <taxon>Eukaryota</taxon>
        <taxon>Metazoa</taxon>
        <taxon>Ecdysozoa</taxon>
        <taxon>Arthropoda</taxon>
        <taxon>Hexapoda</taxon>
        <taxon>Insecta</taxon>
        <taxon>Pterygota</taxon>
        <taxon>Neoptera</taxon>
        <taxon>Paraneoptera</taxon>
        <taxon>Hemiptera</taxon>
        <taxon>Heteroptera</taxon>
        <taxon>Panheteroptera</taxon>
        <taxon>Cimicomorpha</taxon>
        <taxon>Reduviidae</taxon>
        <taxon>Harpactorinae</taxon>
        <taxon>Harpactorini</taxon>
        <taxon>Rhynocoris</taxon>
    </lineage>
</organism>
<comment type="similarity">
    <text evidence="3">Belongs to the xanthine dehydrogenase family.</text>
</comment>
<comment type="caution">
    <text evidence="26">The sequence shown here is derived from an EMBL/GenBank/DDBJ whole genome shotgun (WGS) entry which is preliminary data.</text>
</comment>
<dbReference type="PROSITE" id="PS51387">
    <property type="entry name" value="FAD_PCMH"/>
    <property type="match status" value="1"/>
</dbReference>
<evidence type="ECO:0000256" key="2">
    <source>
        <dbReference type="ARBA" id="ARBA00004275"/>
    </source>
</evidence>
<evidence type="ECO:0000256" key="19">
    <source>
        <dbReference type="ARBA" id="ARBA00049517"/>
    </source>
</evidence>
<evidence type="ECO:0000313" key="26">
    <source>
        <dbReference type="EMBL" id="KAK9500946.1"/>
    </source>
</evidence>
<dbReference type="GO" id="GO:0004854">
    <property type="term" value="F:xanthine dehydrogenase activity"/>
    <property type="evidence" value="ECO:0007669"/>
    <property type="project" value="UniProtKB-EC"/>
</dbReference>
<protein>
    <recommendedName>
        <fullName evidence="6">Xanthine dehydrogenase</fullName>
        <ecNumber evidence="5">1.17.1.4</ecNumber>
    </recommendedName>
</protein>
<dbReference type="InterPro" id="IPR016208">
    <property type="entry name" value="Ald_Oxase/xanthine_DH-like"/>
</dbReference>
<evidence type="ECO:0000256" key="20">
    <source>
        <dbReference type="ARBA" id="ARBA00053333"/>
    </source>
</evidence>
<feature type="domain" description="FAD-binding PCMH-type" evidence="25">
    <location>
        <begin position="249"/>
        <end position="434"/>
    </location>
</feature>
<dbReference type="FunFam" id="3.30.365.10:FF:000002">
    <property type="entry name" value="Xanthine dehydrogenase oxidase"/>
    <property type="match status" value="1"/>
</dbReference>
<evidence type="ECO:0000259" key="24">
    <source>
        <dbReference type="PROSITE" id="PS51085"/>
    </source>
</evidence>
<dbReference type="Pfam" id="PF03450">
    <property type="entry name" value="CO_deh_flav_C"/>
    <property type="match status" value="1"/>
</dbReference>
<dbReference type="Pfam" id="PF00941">
    <property type="entry name" value="FAD_binding_5"/>
    <property type="match status" value="1"/>
</dbReference>
<accession>A0AAW1CPW2</accession>
<dbReference type="PROSITE" id="PS51085">
    <property type="entry name" value="2FE2S_FER_2"/>
    <property type="match status" value="1"/>
</dbReference>
<evidence type="ECO:0000256" key="14">
    <source>
        <dbReference type="ARBA" id="ARBA00023014"/>
    </source>
</evidence>
<dbReference type="Pfam" id="PF20256">
    <property type="entry name" value="MoCoBD_2"/>
    <property type="match status" value="1"/>
</dbReference>
<dbReference type="EC" id="1.17.1.4" evidence="5"/>
<feature type="binding site" evidence="23">
    <location>
        <position position="818"/>
    </location>
    <ligand>
        <name>Mo-molybdopterin</name>
        <dbReference type="ChEBI" id="CHEBI:71302"/>
    </ligand>
    <ligandPart>
        <name>Mo</name>
        <dbReference type="ChEBI" id="CHEBI:28685"/>
    </ligandPart>
</feature>
<dbReference type="GO" id="GO:0005777">
    <property type="term" value="C:peroxisome"/>
    <property type="evidence" value="ECO:0007669"/>
    <property type="project" value="UniProtKB-SubCell"/>
</dbReference>
<keyword evidence="9 23" id="KW-0001">2Fe-2S</keyword>
<dbReference type="NCBIfam" id="TIGR02963">
    <property type="entry name" value="xanthine_xdhA"/>
    <property type="match status" value="1"/>
</dbReference>
<evidence type="ECO:0000256" key="15">
    <source>
        <dbReference type="ARBA" id="ARBA00023027"/>
    </source>
</evidence>
<proteinExistence type="inferred from homology"/>
<dbReference type="Proteomes" id="UP001461498">
    <property type="component" value="Unassembled WGS sequence"/>
</dbReference>
<dbReference type="InterPro" id="IPR036884">
    <property type="entry name" value="2Fe-2S-bd_dom_sf"/>
</dbReference>
<feature type="binding site" evidence="23">
    <location>
        <position position="49"/>
    </location>
    <ligand>
        <name>[2Fe-2S] cluster</name>
        <dbReference type="ChEBI" id="CHEBI:190135"/>
        <label>1</label>
    </ligand>
</feature>
<keyword evidence="27" id="KW-1185">Reference proteome</keyword>
<evidence type="ECO:0000256" key="22">
    <source>
        <dbReference type="PIRSR" id="PIRSR000127-2"/>
    </source>
</evidence>
<keyword evidence="7 23" id="KW-0500">Molybdenum</keyword>
<comment type="cofactor">
    <cofactor evidence="23">
        <name>Mo-molybdopterin</name>
        <dbReference type="ChEBI" id="CHEBI:71302"/>
    </cofactor>
    <text evidence="23">Binds 1 Mo-molybdopterin (Mo-MPT) cofactor per subunit.</text>
</comment>
<feature type="binding site" evidence="22">
    <location>
        <position position="934"/>
    </location>
    <ligand>
        <name>substrate</name>
    </ligand>
</feature>
<feature type="binding site" evidence="23">
    <location>
        <position position="787"/>
    </location>
    <ligand>
        <name>Mo-molybdopterin</name>
        <dbReference type="ChEBI" id="CHEBI:71302"/>
    </ligand>
    <ligandPart>
        <name>Mo</name>
        <dbReference type="ChEBI" id="CHEBI:28685"/>
    </ligandPart>
</feature>
<keyword evidence="16" id="KW-0576">Peroxisome</keyword>
<dbReference type="Pfam" id="PF00111">
    <property type="entry name" value="Fer2"/>
    <property type="match status" value="1"/>
</dbReference>
<dbReference type="SUPFAM" id="SSF55447">
    <property type="entry name" value="CO dehydrogenase flavoprotein C-terminal domain-like"/>
    <property type="match status" value="1"/>
</dbReference>
<dbReference type="FunFam" id="3.90.1170.50:FF:000001">
    <property type="entry name" value="Aldehyde oxidase 1"/>
    <property type="match status" value="1"/>
</dbReference>
<dbReference type="InterPro" id="IPR005107">
    <property type="entry name" value="CO_DH_flav_C"/>
</dbReference>
<keyword evidence="10 23" id="KW-0479">Metal-binding</keyword>
<dbReference type="FunFam" id="3.30.43.10:FF:000001">
    <property type="entry name" value="Xanthine dehydrogenase/oxidase"/>
    <property type="match status" value="1"/>
</dbReference>
<dbReference type="InterPro" id="IPR036683">
    <property type="entry name" value="CO_DH_flav_C_dom_sf"/>
</dbReference>
<feature type="binding site" evidence="23">
    <location>
        <position position="1099"/>
    </location>
    <ligand>
        <name>Mo-molybdopterin</name>
        <dbReference type="ChEBI" id="CHEBI:71302"/>
    </ligand>
    <ligandPart>
        <name>Mo</name>
        <dbReference type="ChEBI" id="CHEBI:28685"/>
    </ligandPart>
</feature>
<dbReference type="InterPro" id="IPR036010">
    <property type="entry name" value="2Fe-2S_ferredoxin-like_sf"/>
</dbReference>
<feature type="binding site" evidence="22">
    <location>
        <begin position="277"/>
        <end position="284"/>
    </location>
    <ligand>
        <name>FAD</name>
        <dbReference type="ChEBI" id="CHEBI:57692"/>
    </ligand>
</feature>
<dbReference type="GO" id="GO:0051537">
    <property type="term" value="F:2 iron, 2 sulfur cluster binding"/>
    <property type="evidence" value="ECO:0007669"/>
    <property type="project" value="UniProtKB-KW"/>
</dbReference>
<comment type="function">
    <text evidence="20">Key enzyme in purine degradation. Catalyzes the oxidation of hypoxanthine to xanthine. Catalyzes the oxidation of xanthine to uric acid.</text>
</comment>
<feature type="binding site" evidence="23">
    <location>
        <position position="79"/>
    </location>
    <ligand>
        <name>[2Fe-2S] cluster</name>
        <dbReference type="ChEBI" id="CHEBI:190135"/>
        <label>1</label>
    </ligand>
</feature>
<dbReference type="Gene3D" id="3.30.365.10">
    <property type="entry name" value="Aldehyde oxidase/xanthine dehydrogenase, molybdopterin binding domain"/>
    <property type="match status" value="4"/>
</dbReference>
<evidence type="ECO:0000256" key="8">
    <source>
        <dbReference type="ARBA" id="ARBA00022630"/>
    </source>
</evidence>
<dbReference type="Pfam" id="PF01799">
    <property type="entry name" value="Fer2_2"/>
    <property type="match status" value="1"/>
</dbReference>
<feature type="binding site" evidence="22">
    <location>
        <position position="822"/>
    </location>
    <ligand>
        <name>substrate</name>
    </ligand>
</feature>
<feature type="domain" description="2Fe-2S ferredoxin-type" evidence="24">
    <location>
        <begin position="10"/>
        <end position="97"/>
    </location>
</feature>
<feature type="binding site" evidence="23">
    <location>
        <position position="57"/>
    </location>
    <ligand>
        <name>[2Fe-2S] cluster</name>
        <dbReference type="ChEBI" id="CHEBI:190135"/>
        <label>1</label>
    </ligand>
</feature>
<evidence type="ECO:0000256" key="11">
    <source>
        <dbReference type="ARBA" id="ARBA00022827"/>
    </source>
</evidence>
<feature type="binding site" evidence="22">
    <location>
        <position position="424"/>
    </location>
    <ligand>
        <name>FAD</name>
        <dbReference type="ChEBI" id="CHEBI:57692"/>
    </ligand>
</feature>
<dbReference type="InterPro" id="IPR002888">
    <property type="entry name" value="2Fe-2S-bd"/>
</dbReference>
<dbReference type="GO" id="GO:0071949">
    <property type="term" value="F:FAD binding"/>
    <property type="evidence" value="ECO:0007669"/>
    <property type="project" value="InterPro"/>
</dbReference>
<dbReference type="SUPFAM" id="SSF56176">
    <property type="entry name" value="FAD-binding/transporter-associated domain-like"/>
    <property type="match status" value="1"/>
</dbReference>
<comment type="cofactor">
    <cofactor evidence="23">
        <name>[2Fe-2S] cluster</name>
        <dbReference type="ChEBI" id="CHEBI:190135"/>
    </cofactor>
    <text evidence="23">Binds 2 [2Fe-2S] clusters.</text>
</comment>
<dbReference type="InterPro" id="IPR016166">
    <property type="entry name" value="FAD-bd_PCMH"/>
</dbReference>
<dbReference type="InterPro" id="IPR014307">
    <property type="entry name" value="Xanthine_DH_ssu"/>
</dbReference>
<feature type="binding site" evidence="23">
    <location>
        <position position="156"/>
    </location>
    <ligand>
        <name>[2Fe-2S] cluster</name>
        <dbReference type="ChEBI" id="CHEBI:190135"/>
        <label>2</label>
    </ligand>
</feature>
<dbReference type="FunFam" id="3.30.365.10:FF:000003">
    <property type="entry name" value="Aldehyde oxidase 1"/>
    <property type="match status" value="1"/>
</dbReference>
<dbReference type="Gene3D" id="3.90.1170.50">
    <property type="entry name" value="Aldehyde oxidase/xanthine dehydrogenase, a/b hammerhead"/>
    <property type="match status" value="1"/>
</dbReference>
<sequence length="1349" mass="150057">MNDLTNYSNSTFVFFVNGHKIEDNNIDPEWTLLYYLRKKLGLTGSKLGCSEGGCGACTVMVSKIDRYTKKITHLSVNACLAPLASVHGLAVTTVEGIGSVKDNLHPVQERIAKNHGTQCGFCTPGIVMSMYSLLRNQVKPSMDDLEEALQGNLCRCTGYRPIIEAFRTFTVEEESSDKISNGFCSMGEQCCKNKNKEMNGNGIDDNDFQNSDEILLKAKKFKPYDSTQEVIFPPELAIYEKYDTEYLKFHGPRITWYRPVLLNDLIELKNKYPSAKIVNGNSEIGIEMKFKNCLYSELISSSHIKELKTLSVVDNYLRVGSAVTLTELEAELHSIVQLKPEYSTLIFKSLLEMLKVFAGKQIRNVGTIGGNIMTGSPISDLNPIFMAANCKLDVISKDGERQIFMDNNFWKGYRTSIIKNNEILKAIYIPFTEKNQYFKAYKQSKRRDDDIAIVNAAFFLELNDLKIVDARMVYGGMAPTTQMAVKTCASIISMDWNEDTLDKVLNLLSEEFPLDPSAPGGMVEYRRTLTLSFFFKFYFSVCQFLNNNGYTINIPKSHKSAIQEFQKLSPKSSQLYFIARNAENKQVSSVGRPVVHQSALKHATGEAVYCDDMPKFENEVYLSLVRSTVPHAKIISIDPQDALKLNGVVGFFSAKDIPTERNRCGAIVSDEEVFATEKVLCQGYIIGAVAATSLAIAQRASVLVKINYETLDPIITIEDAIKHNSFFPGSPQIIECGNVEEAFNKADGIIEGNLRIGGQEHFYLETHNAIAVPSKEDDEIVIYSSTQHPSDVQRQAADVLGIPRNKITCRVKRIGGGFGGKEARSCIMALPVAFAAYKLKRPVRLSLERKEDMLITGQRHPFYSKYKVAYTNDGKIIAAEIDLYSNAGCTLDLSDCVMERAMHHFSNAINIPNVKCRGFVCKTNLPSNTAFRGFGAPQSMLVGETFIHQVAETLNIDVNKVHELNFCKLGDLTYYKQKITNVTLKECWNECLLQSQYENRKKSVEKFNSENRFRKRGISIVPTMFGAGFSAPFLNQAGALILIYSDGSVLLSHGGTEMGQGLHTKMIQVASQTLNIPIEYIHLSETSTDKVPNTSATAASSSSDLNGMAVKNACEKILNRLKPIIEENLNGSWKDWISAAYFRRISLSATGYYGTPDLGEDPVNKTHSYYNYYTYGVACSEVEIDCLTGDHQIIRTDIVMDLGESLNPTIDIGQIEGAFVQGYGLYTLEELIYSPNGTLYSNGPGTYKIPGFSDIPAEFNVSLLKGASNPRAVYSSKAVGEPPLFLSSSIFFAIREAIKSARIDAGISTKFTLNSPATAARIRMACKDELSNRFSDADRTNQTPWNINV</sequence>
<dbReference type="FunFam" id="3.30.365.10:FF:000004">
    <property type="entry name" value="Xanthine dehydrogenase oxidase"/>
    <property type="match status" value="1"/>
</dbReference>
<evidence type="ECO:0000256" key="21">
    <source>
        <dbReference type="PIRSR" id="PIRSR000127-1"/>
    </source>
</evidence>
<comment type="subunit">
    <text evidence="4">Homodimer.</text>
</comment>
<feature type="binding site" evidence="22">
    <location>
        <position position="442"/>
    </location>
    <ligand>
        <name>FAD</name>
        <dbReference type="ChEBI" id="CHEBI:57692"/>
    </ligand>
</feature>
<dbReference type="InterPro" id="IPR036856">
    <property type="entry name" value="Ald_Oxase/Xan_DH_a/b_sf"/>
</dbReference>
<evidence type="ECO:0000256" key="18">
    <source>
        <dbReference type="ARBA" id="ARBA00049017"/>
    </source>
</evidence>
<dbReference type="SUPFAM" id="SSF54292">
    <property type="entry name" value="2Fe-2S ferredoxin-like"/>
    <property type="match status" value="1"/>
</dbReference>
<dbReference type="Pfam" id="PF01315">
    <property type="entry name" value="Ald_Xan_dh_C"/>
    <property type="match status" value="1"/>
</dbReference>
<dbReference type="PROSITE" id="PS00197">
    <property type="entry name" value="2FE2S_FER_1"/>
    <property type="match status" value="1"/>
</dbReference>
<evidence type="ECO:0000256" key="12">
    <source>
        <dbReference type="ARBA" id="ARBA00023002"/>
    </source>
</evidence>
<dbReference type="GO" id="GO:0006145">
    <property type="term" value="P:purine nucleobase catabolic process"/>
    <property type="evidence" value="ECO:0007669"/>
    <property type="project" value="UniProtKB-ARBA"/>
</dbReference>
<dbReference type="InterPro" id="IPR006058">
    <property type="entry name" value="2Fe2S_fd_BS"/>
</dbReference>
<dbReference type="Gene3D" id="1.10.150.120">
    <property type="entry name" value="[2Fe-2S]-binding domain"/>
    <property type="match status" value="1"/>
</dbReference>
<keyword evidence="13 23" id="KW-0408">Iron</keyword>
<feature type="binding site" evidence="23">
    <location>
        <position position="154"/>
    </location>
    <ligand>
        <name>[2Fe-2S] cluster</name>
        <dbReference type="ChEBI" id="CHEBI:190135"/>
        <label>2</label>
    </ligand>
</feature>
<dbReference type="SMART" id="SM01008">
    <property type="entry name" value="Ald_Xan_dh_C"/>
    <property type="match status" value="1"/>
</dbReference>
<dbReference type="PIRSF" id="PIRSF000127">
    <property type="entry name" value="Xanthine_DH"/>
    <property type="match status" value="1"/>
</dbReference>
<reference evidence="26 27" key="1">
    <citation type="submission" date="2022-12" db="EMBL/GenBank/DDBJ databases">
        <title>Chromosome-level genome assembly of true bugs.</title>
        <authorList>
            <person name="Ma L."/>
            <person name="Li H."/>
        </authorList>
    </citation>
    <scope>NUCLEOTIDE SEQUENCE [LARGE SCALE GENOMIC DNA]</scope>
    <source>
        <strain evidence="26">Lab_2022b</strain>
    </source>
</reference>
<dbReference type="FunFam" id="1.10.150.120:FF:000001">
    <property type="entry name" value="Aldehyde oxidase 1"/>
    <property type="match status" value="1"/>
</dbReference>
<comment type="catalytic activity">
    <reaction evidence="19">
        <text>hypoxanthine + NAD(+) + H2O = xanthine + NADH + H(+)</text>
        <dbReference type="Rhea" id="RHEA:24670"/>
        <dbReference type="ChEBI" id="CHEBI:15377"/>
        <dbReference type="ChEBI" id="CHEBI:15378"/>
        <dbReference type="ChEBI" id="CHEBI:17368"/>
        <dbReference type="ChEBI" id="CHEBI:17712"/>
        <dbReference type="ChEBI" id="CHEBI:57540"/>
        <dbReference type="ChEBI" id="CHEBI:57945"/>
        <dbReference type="EC" id="1.17.1.4"/>
    </reaction>
</comment>
<dbReference type="InterPro" id="IPR046867">
    <property type="entry name" value="AldOxase/xan_DH_MoCoBD2"/>
</dbReference>
<dbReference type="InterPro" id="IPR008274">
    <property type="entry name" value="AldOxase/xan_DH_MoCoBD1"/>
</dbReference>
<dbReference type="FunFam" id="3.30.365.10:FF:000001">
    <property type="entry name" value="Xanthine dehydrogenase oxidase"/>
    <property type="match status" value="1"/>
</dbReference>
<feature type="binding site" evidence="23">
    <location>
        <position position="122"/>
    </location>
    <ligand>
        <name>[2Fe-2S] cluster</name>
        <dbReference type="ChEBI" id="CHEBI:190135"/>
        <label>2</label>
    </ligand>
</feature>
<dbReference type="Gene3D" id="3.30.390.50">
    <property type="entry name" value="CO dehydrogenase flavoprotein, C-terminal domain"/>
    <property type="match status" value="1"/>
</dbReference>
<dbReference type="InterPro" id="IPR000674">
    <property type="entry name" value="Ald_Oxase/Xan_DH_a/b"/>
</dbReference>
<evidence type="ECO:0000313" key="27">
    <source>
        <dbReference type="Proteomes" id="UP001461498"/>
    </source>
</evidence>
<dbReference type="InterPro" id="IPR001041">
    <property type="entry name" value="2Fe-2S_ferredoxin-type"/>
</dbReference>
<dbReference type="Gene3D" id="3.30.43.10">
    <property type="entry name" value="Uridine Diphospho-n-acetylenolpyruvylglucosamine Reductase, domain 2"/>
    <property type="match status" value="1"/>
</dbReference>
<feature type="active site" description="Proton acceptor" evidence="21">
    <location>
        <position position="1281"/>
    </location>
</feature>
<feature type="binding site" evidence="23">
    <location>
        <position position="119"/>
    </location>
    <ligand>
        <name>[2Fe-2S] cluster</name>
        <dbReference type="ChEBI" id="CHEBI:190135"/>
        <label>2</label>
    </ligand>
</feature>
<dbReference type="SMART" id="SM01092">
    <property type="entry name" value="CO_deh_flav_C"/>
    <property type="match status" value="1"/>
</dbReference>
<dbReference type="Pfam" id="PF02738">
    <property type="entry name" value="MoCoBD_1"/>
    <property type="match status" value="1"/>
</dbReference>
<dbReference type="InterPro" id="IPR016167">
    <property type="entry name" value="FAD-bd_PCMH_sub1"/>
</dbReference>
<comment type="subcellular location">
    <subcellularLocation>
        <location evidence="2">Peroxisome</location>
    </subcellularLocation>
</comment>
<keyword evidence="8" id="KW-0285">Flavoprotein</keyword>
<feature type="binding site" evidence="22">
    <location>
        <position position="357"/>
    </location>
    <ligand>
        <name>FAD</name>
        <dbReference type="ChEBI" id="CHEBI:57692"/>
    </ligand>
</feature>
<evidence type="ECO:0000256" key="1">
    <source>
        <dbReference type="ARBA" id="ARBA00001974"/>
    </source>
</evidence>
<evidence type="ECO:0000256" key="5">
    <source>
        <dbReference type="ARBA" id="ARBA00013123"/>
    </source>
</evidence>
<dbReference type="CDD" id="cd00207">
    <property type="entry name" value="fer2"/>
    <property type="match status" value="1"/>
</dbReference>
<dbReference type="SUPFAM" id="SSF54665">
    <property type="entry name" value="CO dehydrogenase molybdoprotein N-domain-like"/>
    <property type="match status" value="1"/>
</dbReference>
<dbReference type="SUPFAM" id="SSF56003">
    <property type="entry name" value="Molybdenum cofactor-binding domain"/>
    <property type="match status" value="1"/>
</dbReference>
<dbReference type="FunFam" id="3.30.465.10:FF:000004">
    <property type="entry name" value="Xanthine dehydrogenase/oxidase"/>
    <property type="match status" value="1"/>
</dbReference>
<dbReference type="InterPro" id="IPR002346">
    <property type="entry name" value="Mopterin_DH_FAD-bd"/>
</dbReference>
<dbReference type="InterPro" id="IPR016169">
    <property type="entry name" value="FAD-bd_PCMH_sub2"/>
</dbReference>
<keyword evidence="15" id="KW-0520">NAD</keyword>
<keyword evidence="11 22" id="KW-0274">FAD</keyword>
<dbReference type="SUPFAM" id="SSF47741">
    <property type="entry name" value="CO dehydrogenase ISP C-domain like"/>
    <property type="match status" value="1"/>
</dbReference>
<dbReference type="PANTHER" id="PTHR45444:SF3">
    <property type="entry name" value="XANTHINE DEHYDROGENASE"/>
    <property type="match status" value="1"/>
</dbReference>
<evidence type="ECO:0000256" key="3">
    <source>
        <dbReference type="ARBA" id="ARBA00006849"/>
    </source>
</evidence>
<keyword evidence="12" id="KW-0560">Oxidoreductase</keyword>
<feature type="binding site" evidence="22">
    <location>
        <position position="900"/>
    </location>
    <ligand>
        <name>substrate</name>
    </ligand>
</feature>
<dbReference type="PANTHER" id="PTHR45444">
    <property type="entry name" value="XANTHINE DEHYDROGENASE"/>
    <property type="match status" value="1"/>
</dbReference>
<feature type="binding site" evidence="23">
    <location>
        <position position="54"/>
    </location>
    <ligand>
        <name>[2Fe-2S] cluster</name>
        <dbReference type="ChEBI" id="CHEBI:190135"/>
        <label>1</label>
    </ligand>
</feature>
<name>A0AAW1CPW2_9HEMI</name>
<dbReference type="Gene3D" id="3.30.465.10">
    <property type="match status" value="1"/>
</dbReference>
<dbReference type="GO" id="GO:0005506">
    <property type="term" value="F:iron ion binding"/>
    <property type="evidence" value="ECO:0007669"/>
    <property type="project" value="InterPro"/>
</dbReference>
<dbReference type="Gene3D" id="3.10.20.30">
    <property type="match status" value="1"/>
</dbReference>
<comment type="catalytic activity">
    <reaction evidence="18">
        <text>xanthine + NAD(+) + H2O = urate + NADH + H(+)</text>
        <dbReference type="Rhea" id="RHEA:16669"/>
        <dbReference type="ChEBI" id="CHEBI:15377"/>
        <dbReference type="ChEBI" id="CHEBI:15378"/>
        <dbReference type="ChEBI" id="CHEBI:17712"/>
        <dbReference type="ChEBI" id="CHEBI:17775"/>
        <dbReference type="ChEBI" id="CHEBI:57540"/>
        <dbReference type="ChEBI" id="CHEBI:57945"/>
        <dbReference type="EC" id="1.17.1.4"/>
    </reaction>
</comment>
<evidence type="ECO:0000256" key="7">
    <source>
        <dbReference type="ARBA" id="ARBA00022505"/>
    </source>
</evidence>
<evidence type="ECO:0000256" key="17">
    <source>
        <dbReference type="ARBA" id="ARBA00034078"/>
    </source>
</evidence>
<evidence type="ECO:0000256" key="6">
    <source>
        <dbReference type="ARBA" id="ARBA00019394"/>
    </source>
</evidence>
<dbReference type="InterPro" id="IPR036318">
    <property type="entry name" value="FAD-bd_PCMH-like_sf"/>
</dbReference>
<evidence type="ECO:0000256" key="23">
    <source>
        <dbReference type="PIRSR" id="PIRSR000127-3"/>
    </source>
</evidence>
<dbReference type="InterPro" id="IPR012675">
    <property type="entry name" value="Beta-grasp_dom_sf"/>
</dbReference>
<feature type="binding site" evidence="22">
    <location>
        <position position="380"/>
    </location>
    <ligand>
        <name>FAD</name>
        <dbReference type="ChEBI" id="CHEBI:57692"/>
    </ligand>
</feature>
<dbReference type="InterPro" id="IPR037165">
    <property type="entry name" value="AldOxase/xan_DH_Mopterin-bd_sf"/>
</dbReference>
<evidence type="ECO:0000259" key="25">
    <source>
        <dbReference type="PROSITE" id="PS51387"/>
    </source>
</evidence>
<dbReference type="EMBL" id="JAPXFL010000010">
    <property type="protein sequence ID" value="KAK9500946.1"/>
    <property type="molecule type" value="Genomic_DNA"/>
</dbReference>
<gene>
    <name evidence="26" type="ORF">O3M35_002104</name>
</gene>
<feature type="binding site" evidence="23">
    <location>
        <position position="932"/>
    </location>
    <ligand>
        <name>Mo-molybdopterin</name>
        <dbReference type="ChEBI" id="CHEBI:71302"/>
    </ligand>
    <ligandPart>
        <name>Mo</name>
        <dbReference type="ChEBI" id="CHEBI:28685"/>
    </ligandPart>
</feature>
<dbReference type="FunFam" id="3.10.20.30:FF:000015">
    <property type="entry name" value="Aldehyde oxidase 1"/>
    <property type="match status" value="1"/>
</dbReference>
<evidence type="ECO:0000256" key="9">
    <source>
        <dbReference type="ARBA" id="ARBA00022714"/>
    </source>
</evidence>
<evidence type="ECO:0000256" key="4">
    <source>
        <dbReference type="ARBA" id="ARBA00011738"/>
    </source>
</evidence>
<keyword evidence="14 23" id="KW-0411">Iron-sulfur</keyword>
<evidence type="ECO:0000256" key="10">
    <source>
        <dbReference type="ARBA" id="ARBA00022723"/>
    </source>
</evidence>